<accession>A0A212JL27</accession>
<evidence type="ECO:0008006" key="2">
    <source>
        <dbReference type="Google" id="ProtNLM"/>
    </source>
</evidence>
<organism evidence="1">
    <name type="scientific">uncultured Eubacteriales bacterium</name>
    <dbReference type="NCBI Taxonomy" id="172733"/>
    <lineage>
        <taxon>Bacteria</taxon>
        <taxon>Bacillati</taxon>
        <taxon>Bacillota</taxon>
        <taxon>Clostridia</taxon>
        <taxon>Eubacteriales</taxon>
        <taxon>environmental samples</taxon>
    </lineage>
</organism>
<dbReference type="EMBL" id="FLUN01000001">
    <property type="protein sequence ID" value="SBW00132.1"/>
    <property type="molecule type" value="Genomic_DNA"/>
</dbReference>
<gene>
    <name evidence="1" type="ORF">KL86CLO1_11301</name>
</gene>
<sequence>MAQYGFIHDKLDVKLLVLYVLSRAAAPLDRDTLLDLTMVDDGVDYFTFMEVLSELEVTDHLTCEDDHYTITEKGRKNSSVCESSLPYSVKRKCARKLVGVNAALRRDAQVRADVLPREDGSCTLRLALNDEESNLLTIELLSPSQAQAERLAEGFKTRPEQVYNSLLDVLLDLSGKEGTAE</sequence>
<protein>
    <recommendedName>
        <fullName evidence="2">DUF4364 domain-containing protein</fullName>
    </recommendedName>
</protein>
<evidence type="ECO:0000313" key="1">
    <source>
        <dbReference type="EMBL" id="SBW00132.1"/>
    </source>
</evidence>
<reference evidence="1" key="1">
    <citation type="submission" date="2016-04" db="EMBL/GenBank/DDBJ databases">
        <authorList>
            <person name="Evans L.H."/>
            <person name="Alamgir A."/>
            <person name="Owens N."/>
            <person name="Weber N.D."/>
            <person name="Virtaneva K."/>
            <person name="Barbian K."/>
            <person name="Babar A."/>
            <person name="Rosenke K."/>
        </authorList>
    </citation>
    <scope>NUCLEOTIDE SEQUENCE</scope>
    <source>
        <strain evidence="1">86</strain>
    </source>
</reference>
<dbReference type="InterPro" id="IPR025374">
    <property type="entry name" value="DUF4364"/>
</dbReference>
<dbReference type="AlphaFoldDB" id="A0A212JL27"/>
<name>A0A212JL27_9FIRM</name>
<proteinExistence type="predicted"/>
<dbReference type="Pfam" id="PF14277">
    <property type="entry name" value="DUF4364"/>
    <property type="match status" value="1"/>
</dbReference>